<dbReference type="EMBL" id="ADLV01000037">
    <property type="protein sequence ID" value="EGK00396.1"/>
    <property type="molecule type" value="Genomic_DNA"/>
</dbReference>
<dbReference type="HOGENOM" id="CLU_1388336_0_0_10"/>
<dbReference type="AlphaFoldDB" id="F5J1M7"/>
<evidence type="ECO:0000313" key="2">
    <source>
        <dbReference type="EMBL" id="EGK00396.1"/>
    </source>
</evidence>
<keyword evidence="1" id="KW-0812">Transmembrane</keyword>
<dbReference type="Proteomes" id="UP000004913">
    <property type="component" value="Unassembled WGS sequence"/>
</dbReference>
<keyword evidence="1" id="KW-0472">Membrane</keyword>
<reference evidence="2 3" key="1">
    <citation type="submission" date="2011-04" db="EMBL/GenBank/DDBJ databases">
        <title>The Genome Sequence of Dysgonomonas gadei ATCC BAA-286.</title>
        <authorList>
            <consortium name="The Broad Institute Genome Sequencing Platform"/>
            <person name="Earl A."/>
            <person name="Ward D."/>
            <person name="Feldgarden M."/>
            <person name="Gevers D."/>
            <person name="Pudlo N."/>
            <person name="Martens E."/>
            <person name="Allen-Vercoe E."/>
            <person name="Young S.K."/>
            <person name="Zeng Q."/>
            <person name="Gargeya S."/>
            <person name="Fitzgerald M."/>
            <person name="Haas B."/>
            <person name="Abouelleil A."/>
            <person name="Alvarado L."/>
            <person name="Arachchi H.M."/>
            <person name="Berlin A."/>
            <person name="Brown A."/>
            <person name="Chapman S.B."/>
            <person name="Chen Z."/>
            <person name="Dunbar C."/>
            <person name="Freedman E."/>
            <person name="Gearin G."/>
            <person name="Gellesch M."/>
            <person name="Goldberg J."/>
            <person name="Griggs A."/>
            <person name="Gujja S."/>
            <person name="Heiman D."/>
            <person name="Howarth C."/>
            <person name="Larson L."/>
            <person name="Lui A."/>
            <person name="MacDonald P.J.P."/>
            <person name="Mehta T."/>
            <person name="Montmayeur A."/>
            <person name="Murphy C."/>
            <person name="Neiman D."/>
            <person name="Pearson M."/>
            <person name="Priest M."/>
            <person name="Roberts A."/>
            <person name="Saif S."/>
            <person name="Shea T."/>
            <person name="Shenoy N."/>
            <person name="Sisk P."/>
            <person name="Stolte C."/>
            <person name="Sykes S."/>
            <person name="Yandava C."/>
            <person name="Wortman J."/>
            <person name="Nusbaum C."/>
            <person name="Birren B."/>
        </authorList>
    </citation>
    <scope>NUCLEOTIDE SEQUENCE [LARGE SCALE GENOMIC DNA]</scope>
    <source>
        <strain evidence="2 3">ATCC BAA-286</strain>
    </source>
</reference>
<proteinExistence type="predicted"/>
<evidence type="ECO:0000256" key="1">
    <source>
        <dbReference type="SAM" id="Phobius"/>
    </source>
</evidence>
<evidence type="ECO:0000313" key="3">
    <source>
        <dbReference type="Proteomes" id="UP000004913"/>
    </source>
</evidence>
<feature type="transmembrane region" description="Helical" evidence="1">
    <location>
        <begin position="53"/>
        <end position="70"/>
    </location>
</feature>
<gene>
    <name evidence="2" type="ORF">HMPREF9455_03244</name>
</gene>
<name>F5J1M7_9BACT</name>
<keyword evidence="3" id="KW-1185">Reference proteome</keyword>
<dbReference type="RefSeq" id="WP_006800777.1">
    <property type="nucleotide sequence ID" value="NZ_GL891987.1"/>
</dbReference>
<sequence>MDDLIDRKEFAIWGSNYTTAQWMIITISLSAIVIAVISFCIEPKFISKDIWRTIINCGIVFAVIWNMRLLTIRKIRIIIHAHQIQIFRNKKLYYQAPIMNLKYIIGVDIDSKEYNTATMILVFEDKRVVLSVPDSRQIMSKSSRNLLAFTIYMKDKYHLEKRDKEDVIFHDTCYYINNREKHLINTYDNEKNTNGA</sequence>
<accession>F5J1M7</accession>
<keyword evidence="1" id="KW-1133">Transmembrane helix</keyword>
<comment type="caution">
    <text evidence="2">The sequence shown here is derived from an EMBL/GenBank/DDBJ whole genome shotgun (WGS) entry which is preliminary data.</text>
</comment>
<dbReference type="STRING" id="742766.HMPREF9455_03244"/>
<protein>
    <submittedName>
        <fullName evidence="2">Uncharacterized protein</fullName>
    </submittedName>
</protein>
<feature type="transmembrane region" description="Helical" evidence="1">
    <location>
        <begin position="20"/>
        <end position="41"/>
    </location>
</feature>
<organism evidence="2 3">
    <name type="scientific">Dysgonomonas gadei ATCC BAA-286</name>
    <dbReference type="NCBI Taxonomy" id="742766"/>
    <lineage>
        <taxon>Bacteria</taxon>
        <taxon>Pseudomonadati</taxon>
        <taxon>Bacteroidota</taxon>
        <taxon>Bacteroidia</taxon>
        <taxon>Bacteroidales</taxon>
        <taxon>Dysgonomonadaceae</taxon>
        <taxon>Dysgonomonas</taxon>
    </lineage>
</organism>